<name>A0ABR2VUD9_9FUNG</name>
<reference evidence="3 4" key="1">
    <citation type="submission" date="2023-04" db="EMBL/GenBank/DDBJ databases">
        <title>Genome of Basidiobolus ranarum AG-B5.</title>
        <authorList>
            <person name="Stajich J.E."/>
            <person name="Carter-House D."/>
            <person name="Gryganskyi A."/>
        </authorList>
    </citation>
    <scope>NUCLEOTIDE SEQUENCE [LARGE SCALE GENOMIC DNA]</scope>
    <source>
        <strain evidence="3 4">AG-B5</strain>
    </source>
</reference>
<sequence>MRITLFTSLFHIATVVALPTYDVIGQSGSTANGDNFREYSSSQNNEHFSVQDVNYKHHGTSAGKFDNYDKDRHQVSGVNSDHGKYQGSKDRYRDRSEQKYSFRGYSIIQDGCSDHNGHKSSGHKESINSGNENRHGLDTNNEDKEDYDNM</sequence>
<comment type="caution">
    <text evidence="3">The sequence shown here is derived from an EMBL/GenBank/DDBJ whole genome shotgun (WGS) entry which is preliminary data.</text>
</comment>
<protein>
    <submittedName>
        <fullName evidence="3">Uncharacterized protein</fullName>
    </submittedName>
</protein>
<organism evidence="3 4">
    <name type="scientific">Basidiobolus ranarum</name>
    <dbReference type="NCBI Taxonomy" id="34480"/>
    <lineage>
        <taxon>Eukaryota</taxon>
        <taxon>Fungi</taxon>
        <taxon>Fungi incertae sedis</taxon>
        <taxon>Zoopagomycota</taxon>
        <taxon>Entomophthoromycotina</taxon>
        <taxon>Basidiobolomycetes</taxon>
        <taxon>Basidiobolales</taxon>
        <taxon>Basidiobolaceae</taxon>
        <taxon>Basidiobolus</taxon>
    </lineage>
</organism>
<keyword evidence="2" id="KW-0732">Signal</keyword>
<feature type="region of interest" description="Disordered" evidence="1">
    <location>
        <begin position="47"/>
        <end position="150"/>
    </location>
</feature>
<feature type="chain" id="PRO_5045951871" evidence="2">
    <location>
        <begin position="18"/>
        <end position="150"/>
    </location>
</feature>
<evidence type="ECO:0000313" key="3">
    <source>
        <dbReference type="EMBL" id="KAK9702695.1"/>
    </source>
</evidence>
<feature type="compositionally biased region" description="Basic and acidic residues" evidence="1">
    <location>
        <begin position="112"/>
        <end position="137"/>
    </location>
</feature>
<feature type="signal peptide" evidence="2">
    <location>
        <begin position="1"/>
        <end position="17"/>
    </location>
</feature>
<dbReference type="EMBL" id="JASJQH010007702">
    <property type="protein sequence ID" value="KAK9702695.1"/>
    <property type="molecule type" value="Genomic_DNA"/>
</dbReference>
<feature type="compositionally biased region" description="Basic and acidic residues" evidence="1">
    <location>
        <begin position="81"/>
        <end position="100"/>
    </location>
</feature>
<dbReference type="Proteomes" id="UP001479436">
    <property type="component" value="Unassembled WGS sequence"/>
</dbReference>
<accession>A0ABR2VUD9</accession>
<gene>
    <name evidence="3" type="ORF">K7432_011108</name>
</gene>
<proteinExistence type="predicted"/>
<evidence type="ECO:0000256" key="2">
    <source>
        <dbReference type="SAM" id="SignalP"/>
    </source>
</evidence>
<evidence type="ECO:0000313" key="4">
    <source>
        <dbReference type="Proteomes" id="UP001479436"/>
    </source>
</evidence>
<keyword evidence="4" id="KW-1185">Reference proteome</keyword>
<evidence type="ECO:0000256" key="1">
    <source>
        <dbReference type="SAM" id="MobiDB-lite"/>
    </source>
</evidence>